<dbReference type="AlphaFoldDB" id="A0AAD5UGD8"/>
<accession>A0AAD5UGD8</accession>
<gene>
    <name evidence="2" type="ORF">HK103_004616</name>
</gene>
<comment type="caution">
    <text evidence="2">The sequence shown here is derived from an EMBL/GenBank/DDBJ whole genome shotgun (WGS) entry which is preliminary data.</text>
</comment>
<organism evidence="2 3">
    <name type="scientific">Boothiomyces macroporosus</name>
    <dbReference type="NCBI Taxonomy" id="261099"/>
    <lineage>
        <taxon>Eukaryota</taxon>
        <taxon>Fungi</taxon>
        <taxon>Fungi incertae sedis</taxon>
        <taxon>Chytridiomycota</taxon>
        <taxon>Chytridiomycota incertae sedis</taxon>
        <taxon>Chytridiomycetes</taxon>
        <taxon>Rhizophydiales</taxon>
        <taxon>Terramycetaceae</taxon>
        <taxon>Boothiomyces</taxon>
    </lineage>
</organism>
<feature type="signal peptide" evidence="1">
    <location>
        <begin position="1"/>
        <end position="20"/>
    </location>
</feature>
<protein>
    <submittedName>
        <fullName evidence="2">Uncharacterized protein</fullName>
    </submittedName>
</protein>
<dbReference type="Proteomes" id="UP001210925">
    <property type="component" value="Unassembled WGS sequence"/>
</dbReference>
<proteinExistence type="predicted"/>
<evidence type="ECO:0000313" key="3">
    <source>
        <dbReference type="Proteomes" id="UP001210925"/>
    </source>
</evidence>
<keyword evidence="3" id="KW-1185">Reference proteome</keyword>
<sequence length="310" mass="34784">MKCLLIQAVVAFPLPGITWGTNDDGSTCYFGNCWYEHSEIISGYGYTGSPTWSDDGTMIAAFQSTYERKLQFPNDQGFFLIRNKSYRVFIQYFNGQVTFINNLTATDIDPQSLYFEKSSGYLLYHEVSDNSTQIVQLHLDGTKSYITDSNYIYGQTYGFSSPVYIPSPNGSVIARVACAQRVPVDPTNLTSLWQTLLPVPCDLKFISATTLLTIQHVTFDLQYNSIVSGGPPIIHRWTKSGQFLVSDSNFTTYSFDINGNLIHEPLDLCYGVETRSARVTQTGDLLYLNVLNQIAVAPAQVPKEYRFDCV</sequence>
<name>A0AAD5UGD8_9FUNG</name>
<dbReference type="EMBL" id="JADGKB010000039">
    <property type="protein sequence ID" value="KAJ3257396.1"/>
    <property type="molecule type" value="Genomic_DNA"/>
</dbReference>
<reference evidence="2" key="1">
    <citation type="submission" date="2020-05" db="EMBL/GenBank/DDBJ databases">
        <title>Phylogenomic resolution of chytrid fungi.</title>
        <authorList>
            <person name="Stajich J.E."/>
            <person name="Amses K."/>
            <person name="Simmons R."/>
            <person name="Seto K."/>
            <person name="Myers J."/>
            <person name="Bonds A."/>
            <person name="Quandt C.A."/>
            <person name="Barry K."/>
            <person name="Liu P."/>
            <person name="Grigoriev I."/>
            <person name="Longcore J.E."/>
            <person name="James T.Y."/>
        </authorList>
    </citation>
    <scope>NUCLEOTIDE SEQUENCE</scope>
    <source>
        <strain evidence="2">PLAUS21</strain>
    </source>
</reference>
<keyword evidence="1" id="KW-0732">Signal</keyword>
<evidence type="ECO:0000313" key="2">
    <source>
        <dbReference type="EMBL" id="KAJ3257396.1"/>
    </source>
</evidence>
<evidence type="ECO:0000256" key="1">
    <source>
        <dbReference type="SAM" id="SignalP"/>
    </source>
</evidence>
<feature type="chain" id="PRO_5041998351" evidence="1">
    <location>
        <begin position="21"/>
        <end position="310"/>
    </location>
</feature>